<keyword evidence="1" id="KW-0805">Transcription regulation</keyword>
<dbReference type="PROSITE" id="PS50932">
    <property type="entry name" value="HTH_LACI_2"/>
    <property type="match status" value="1"/>
</dbReference>
<evidence type="ECO:0000256" key="1">
    <source>
        <dbReference type="ARBA" id="ARBA00023015"/>
    </source>
</evidence>
<evidence type="ECO:0000259" key="4">
    <source>
        <dbReference type="PROSITE" id="PS50932"/>
    </source>
</evidence>
<evidence type="ECO:0000313" key="6">
    <source>
        <dbReference type="Proteomes" id="UP000195897"/>
    </source>
</evidence>
<dbReference type="SUPFAM" id="SSF47413">
    <property type="entry name" value="lambda repressor-like DNA-binding domains"/>
    <property type="match status" value="1"/>
</dbReference>
<name>A0A1Y4LGS9_9FIRM</name>
<accession>A0A1Y4LGS9</accession>
<dbReference type="InterPro" id="IPR046335">
    <property type="entry name" value="LacI/GalR-like_sensor"/>
</dbReference>
<reference evidence="6" key="1">
    <citation type="submission" date="2017-04" db="EMBL/GenBank/DDBJ databases">
        <title>Function of individual gut microbiota members based on whole genome sequencing of pure cultures obtained from chicken caecum.</title>
        <authorList>
            <person name="Medvecky M."/>
            <person name="Cejkova D."/>
            <person name="Polansky O."/>
            <person name="Karasova D."/>
            <person name="Kubasova T."/>
            <person name="Cizek A."/>
            <person name="Rychlik I."/>
        </authorList>
    </citation>
    <scope>NUCLEOTIDE SEQUENCE [LARGE SCALE GENOMIC DNA]</scope>
    <source>
        <strain evidence="6">An180</strain>
    </source>
</reference>
<dbReference type="EMBL" id="NFKK01000004">
    <property type="protein sequence ID" value="OUP53322.1"/>
    <property type="molecule type" value="Genomic_DNA"/>
</dbReference>
<dbReference type="Gene3D" id="1.10.260.40">
    <property type="entry name" value="lambda repressor-like DNA-binding domains"/>
    <property type="match status" value="1"/>
</dbReference>
<feature type="domain" description="HTH lacI-type" evidence="4">
    <location>
        <begin position="41"/>
        <end position="95"/>
    </location>
</feature>
<proteinExistence type="predicted"/>
<evidence type="ECO:0000313" key="5">
    <source>
        <dbReference type="EMBL" id="OUP53322.1"/>
    </source>
</evidence>
<gene>
    <name evidence="5" type="ORF">B5F17_04785</name>
</gene>
<keyword evidence="2" id="KW-0238">DNA-binding</keyword>
<dbReference type="Pfam" id="PF13377">
    <property type="entry name" value="Peripla_BP_3"/>
    <property type="match status" value="1"/>
</dbReference>
<dbReference type="GO" id="GO:0000976">
    <property type="term" value="F:transcription cis-regulatory region binding"/>
    <property type="evidence" value="ECO:0007669"/>
    <property type="project" value="TreeGrafter"/>
</dbReference>
<protein>
    <recommendedName>
        <fullName evidence="4">HTH lacI-type domain-containing protein</fullName>
    </recommendedName>
</protein>
<keyword evidence="3" id="KW-0804">Transcription</keyword>
<dbReference type="InterPro" id="IPR000843">
    <property type="entry name" value="HTH_LacI"/>
</dbReference>
<dbReference type="PANTHER" id="PTHR30146:SF109">
    <property type="entry name" value="HTH-TYPE TRANSCRIPTIONAL REGULATOR GALS"/>
    <property type="match status" value="1"/>
</dbReference>
<dbReference type="SUPFAM" id="SSF53822">
    <property type="entry name" value="Periplasmic binding protein-like I"/>
    <property type="match status" value="1"/>
</dbReference>
<dbReference type="CDD" id="cd06267">
    <property type="entry name" value="PBP1_LacI_sugar_binding-like"/>
    <property type="match status" value="1"/>
</dbReference>
<evidence type="ECO:0000256" key="3">
    <source>
        <dbReference type="ARBA" id="ARBA00023163"/>
    </source>
</evidence>
<dbReference type="Pfam" id="PF00356">
    <property type="entry name" value="LacI"/>
    <property type="match status" value="1"/>
</dbReference>
<dbReference type="PANTHER" id="PTHR30146">
    <property type="entry name" value="LACI-RELATED TRANSCRIPTIONAL REPRESSOR"/>
    <property type="match status" value="1"/>
</dbReference>
<dbReference type="InterPro" id="IPR010982">
    <property type="entry name" value="Lambda_DNA-bd_dom_sf"/>
</dbReference>
<comment type="caution">
    <text evidence="5">The sequence shown here is derived from an EMBL/GenBank/DDBJ whole genome shotgun (WGS) entry which is preliminary data.</text>
</comment>
<sequence length="372" mass="41164">MPVCAADRVRTSGKIQAISTFARVMHRAQDFRKEKVGIKIMTIREFAKLCDVSPATASRFFSGRGSISEPVRLRIEQMAKKTGYAPPDSFRGRRKTSALIVVIIPNFRQCFFNDMIEQLRTYAERMGKRLLIMPIDQSNPQNTLALISACEPMGVILLHESVDFPLADALSRRNLPVVVCGALAAGRRFSAVHIDDMMAAYDGTNYLIGLGHSKIGFLTDASRAISSGFQRLTGCRKAMEDEHLTFDDSYTQPGGMTYEDGYEGVAALIERHPDLTAIFAFSDDLAAGAIARLREMGRRVPEDISVLGFDDNSMARRFSPALTTVHQPMEQIAQKTLERLANMQGAHDVSSLTMACEIVERASCRALDPSEM</sequence>
<evidence type="ECO:0000256" key="2">
    <source>
        <dbReference type="ARBA" id="ARBA00023125"/>
    </source>
</evidence>
<dbReference type="SMART" id="SM00354">
    <property type="entry name" value="HTH_LACI"/>
    <property type="match status" value="1"/>
</dbReference>
<dbReference type="InterPro" id="IPR028082">
    <property type="entry name" value="Peripla_BP_I"/>
</dbReference>
<dbReference type="Gene3D" id="3.40.50.2300">
    <property type="match status" value="2"/>
</dbReference>
<dbReference type="AlphaFoldDB" id="A0A1Y4LGS9"/>
<dbReference type="InterPro" id="IPR001387">
    <property type="entry name" value="Cro/C1-type_HTH"/>
</dbReference>
<dbReference type="CDD" id="cd00093">
    <property type="entry name" value="HTH_XRE"/>
    <property type="match status" value="1"/>
</dbReference>
<organism evidence="5 6">
    <name type="scientific">Butyricicoccus pullicaecorum</name>
    <dbReference type="NCBI Taxonomy" id="501571"/>
    <lineage>
        <taxon>Bacteria</taxon>
        <taxon>Bacillati</taxon>
        <taxon>Bacillota</taxon>
        <taxon>Clostridia</taxon>
        <taxon>Eubacteriales</taxon>
        <taxon>Butyricicoccaceae</taxon>
        <taxon>Butyricicoccus</taxon>
    </lineage>
</organism>
<dbReference type="GO" id="GO:0003700">
    <property type="term" value="F:DNA-binding transcription factor activity"/>
    <property type="evidence" value="ECO:0007669"/>
    <property type="project" value="TreeGrafter"/>
</dbReference>
<dbReference type="Proteomes" id="UP000195897">
    <property type="component" value="Unassembled WGS sequence"/>
</dbReference>